<dbReference type="RefSeq" id="WP_013437898.1">
    <property type="nucleotide sequence ID" value="NC_014724.1"/>
</dbReference>
<dbReference type="Pfam" id="PF21825">
    <property type="entry name" value="crAss001_48"/>
    <property type="match status" value="1"/>
</dbReference>
<evidence type="ECO:0000313" key="2">
    <source>
        <dbReference type="Proteomes" id="UP000007033"/>
    </source>
</evidence>
<evidence type="ECO:0000313" key="1">
    <source>
        <dbReference type="EMBL" id="ADQ59103.1"/>
    </source>
</evidence>
<name>E4SIV4_LACAR</name>
<sequence length="109" mass="12611">MKRINKDEMSLIDKAVKEGLSDDDTKQVKEEDRGGIPGKKGTLVRIKMEHDELKDKILKIDTVLINHINVSPSQYDYLKIQRDAMMTVYHILELRISDLANEISSYEIH</sequence>
<organism evidence="1 2">
    <name type="scientific">Lactobacillus amylovorus (strain GRL 1112)</name>
    <dbReference type="NCBI Taxonomy" id="695560"/>
    <lineage>
        <taxon>Bacteria</taxon>
        <taxon>Bacillati</taxon>
        <taxon>Bacillota</taxon>
        <taxon>Bacilli</taxon>
        <taxon>Lactobacillales</taxon>
        <taxon>Lactobacillaceae</taxon>
        <taxon>Lactobacillus</taxon>
    </lineage>
</organism>
<dbReference type="KEGG" id="lam:LA2_05720"/>
<reference evidence="1 2" key="1">
    <citation type="journal article" date="2011" name="J. Bacteriol.">
        <title>Genome sequence of Lactobacillus amylovorus GRL1112.</title>
        <authorList>
            <person name="Kant R."/>
            <person name="Paulin L."/>
            <person name="Alatalo E."/>
            <person name="de Vos W.M."/>
            <person name="Palva A."/>
        </authorList>
    </citation>
    <scope>NUCLEOTIDE SEQUENCE [LARGE SCALE GENOMIC DNA]</scope>
    <source>
        <strain evidence="1 2">GRL 1112</strain>
    </source>
</reference>
<gene>
    <name evidence="1" type="ordered locus">LA2_05720</name>
</gene>
<dbReference type="EMBL" id="CP002338">
    <property type="protein sequence ID" value="ADQ59103.1"/>
    <property type="molecule type" value="Genomic_DNA"/>
</dbReference>
<dbReference type="InterPro" id="IPR054052">
    <property type="entry name" value="Y16Q-like"/>
</dbReference>
<dbReference type="Proteomes" id="UP000007033">
    <property type="component" value="Chromosome"/>
</dbReference>
<accession>E4SIV4</accession>
<dbReference type="AlphaFoldDB" id="E4SIV4"/>
<dbReference type="HOGENOM" id="CLU_2180412_0_0_9"/>
<protein>
    <submittedName>
        <fullName evidence="1">Uncharacterized protein</fullName>
    </submittedName>
</protein>
<dbReference type="PATRIC" id="fig|695560.3.peg.1130"/>
<proteinExistence type="predicted"/>